<evidence type="ECO:0000256" key="1">
    <source>
        <dbReference type="SAM" id="MobiDB-lite"/>
    </source>
</evidence>
<dbReference type="EMBL" id="OZ035831">
    <property type="protein sequence ID" value="CAL1615899.1"/>
    <property type="molecule type" value="Genomic_DNA"/>
</dbReference>
<evidence type="ECO:0000313" key="3">
    <source>
        <dbReference type="Proteomes" id="UP001497482"/>
    </source>
</evidence>
<protein>
    <submittedName>
        <fullName evidence="2">Uncharacterized protein</fullName>
    </submittedName>
</protein>
<feature type="region of interest" description="Disordered" evidence="1">
    <location>
        <begin position="93"/>
        <end position="112"/>
    </location>
</feature>
<dbReference type="Proteomes" id="UP001497482">
    <property type="component" value="Chromosome 9"/>
</dbReference>
<evidence type="ECO:0000313" key="2">
    <source>
        <dbReference type="EMBL" id="CAL1615899.1"/>
    </source>
</evidence>
<feature type="region of interest" description="Disordered" evidence="1">
    <location>
        <begin position="47"/>
        <end position="68"/>
    </location>
</feature>
<reference evidence="2 3" key="1">
    <citation type="submission" date="2024-04" db="EMBL/GenBank/DDBJ databases">
        <authorList>
            <person name="Waldvogel A.-M."/>
            <person name="Schoenle A."/>
        </authorList>
    </citation>
    <scope>NUCLEOTIDE SEQUENCE [LARGE SCALE GENOMIC DNA]</scope>
</reference>
<sequence>MIDAYALNSPTAHRHLHPLFTPCTPTPPQPMRPRVYLLTCLFAESDSTHPMHHPPPRPPSPPPSAFSTSSLFSPCKVILQVDGGHLEAADWQLAGTQTPPAGTSPEVLSLTD</sequence>
<name>A0AAV2MQX4_KNICA</name>
<keyword evidence="3" id="KW-1185">Reference proteome</keyword>
<organism evidence="2 3">
    <name type="scientific">Knipowitschia caucasica</name>
    <name type="common">Caucasian dwarf goby</name>
    <name type="synonym">Pomatoschistus caucasicus</name>
    <dbReference type="NCBI Taxonomy" id="637954"/>
    <lineage>
        <taxon>Eukaryota</taxon>
        <taxon>Metazoa</taxon>
        <taxon>Chordata</taxon>
        <taxon>Craniata</taxon>
        <taxon>Vertebrata</taxon>
        <taxon>Euteleostomi</taxon>
        <taxon>Actinopterygii</taxon>
        <taxon>Neopterygii</taxon>
        <taxon>Teleostei</taxon>
        <taxon>Neoteleostei</taxon>
        <taxon>Acanthomorphata</taxon>
        <taxon>Gobiaria</taxon>
        <taxon>Gobiiformes</taxon>
        <taxon>Gobioidei</taxon>
        <taxon>Gobiidae</taxon>
        <taxon>Gobiinae</taxon>
        <taxon>Knipowitschia</taxon>
    </lineage>
</organism>
<proteinExistence type="predicted"/>
<gene>
    <name evidence="2" type="ORF">KC01_LOCUS41763</name>
</gene>
<accession>A0AAV2MQX4</accession>
<dbReference type="AlphaFoldDB" id="A0AAV2MQX4"/>